<gene>
    <name evidence="2" type="ORF">CHS0354_026320</name>
</gene>
<proteinExistence type="predicted"/>
<keyword evidence="3" id="KW-1185">Reference proteome</keyword>
<feature type="region of interest" description="Disordered" evidence="1">
    <location>
        <begin position="102"/>
        <end position="129"/>
    </location>
</feature>
<feature type="compositionally biased region" description="Basic and acidic residues" evidence="1">
    <location>
        <begin position="113"/>
        <end position="129"/>
    </location>
</feature>
<organism evidence="2 3">
    <name type="scientific">Potamilus streckersoni</name>
    <dbReference type="NCBI Taxonomy" id="2493646"/>
    <lineage>
        <taxon>Eukaryota</taxon>
        <taxon>Metazoa</taxon>
        <taxon>Spiralia</taxon>
        <taxon>Lophotrochozoa</taxon>
        <taxon>Mollusca</taxon>
        <taxon>Bivalvia</taxon>
        <taxon>Autobranchia</taxon>
        <taxon>Heteroconchia</taxon>
        <taxon>Palaeoheterodonta</taxon>
        <taxon>Unionida</taxon>
        <taxon>Unionoidea</taxon>
        <taxon>Unionidae</taxon>
        <taxon>Ambleminae</taxon>
        <taxon>Lampsilini</taxon>
        <taxon>Potamilus</taxon>
    </lineage>
</organism>
<evidence type="ECO:0000313" key="2">
    <source>
        <dbReference type="EMBL" id="KAK3607110.1"/>
    </source>
</evidence>
<comment type="caution">
    <text evidence="2">The sequence shown here is derived from an EMBL/GenBank/DDBJ whole genome shotgun (WGS) entry which is preliminary data.</text>
</comment>
<protein>
    <submittedName>
        <fullName evidence="2">Uncharacterized protein</fullName>
    </submittedName>
</protein>
<dbReference type="EMBL" id="JAEAOA010001574">
    <property type="protein sequence ID" value="KAK3607110.1"/>
    <property type="molecule type" value="Genomic_DNA"/>
</dbReference>
<dbReference type="AlphaFoldDB" id="A0AAE0WB97"/>
<dbReference type="Proteomes" id="UP001195483">
    <property type="component" value="Unassembled WGS sequence"/>
</dbReference>
<reference evidence="2" key="1">
    <citation type="journal article" date="2021" name="Genome Biol. Evol.">
        <title>A High-Quality Reference Genome for a Parasitic Bivalve with Doubly Uniparental Inheritance (Bivalvia: Unionida).</title>
        <authorList>
            <person name="Smith C.H."/>
        </authorList>
    </citation>
    <scope>NUCLEOTIDE SEQUENCE</scope>
    <source>
        <strain evidence="2">CHS0354</strain>
    </source>
</reference>
<reference evidence="2" key="2">
    <citation type="journal article" date="2021" name="Genome Biol. Evol.">
        <title>Developing a high-quality reference genome for a parasitic bivalve with doubly uniparental inheritance (Bivalvia: Unionida).</title>
        <authorList>
            <person name="Smith C.H."/>
        </authorList>
    </citation>
    <scope>NUCLEOTIDE SEQUENCE</scope>
    <source>
        <strain evidence="2">CHS0354</strain>
        <tissue evidence="2">Mantle</tissue>
    </source>
</reference>
<evidence type="ECO:0000256" key="1">
    <source>
        <dbReference type="SAM" id="MobiDB-lite"/>
    </source>
</evidence>
<name>A0AAE0WB97_9BIVA</name>
<reference evidence="2" key="3">
    <citation type="submission" date="2023-05" db="EMBL/GenBank/DDBJ databases">
        <authorList>
            <person name="Smith C.H."/>
        </authorList>
    </citation>
    <scope>NUCLEOTIDE SEQUENCE</scope>
    <source>
        <strain evidence="2">CHS0354</strain>
        <tissue evidence="2">Mantle</tissue>
    </source>
</reference>
<evidence type="ECO:0000313" key="3">
    <source>
        <dbReference type="Proteomes" id="UP001195483"/>
    </source>
</evidence>
<accession>A0AAE0WB97</accession>
<sequence length="148" mass="16933">MYDRSGEQRFSPIERETAYRCKFRNRGRPKSEYPADYGFVMRRLACRESPTIPVSAGKTLINQYIDDAMVNAIEYEAFEGTWPNLQKPVNKMIPVRALCSKHGLPQSNTEPGNKNESKDNDMRSNIDNLTREVKALQESVDIEAKLST</sequence>